<gene>
    <name evidence="1" type="ORF">HMPREF0179_02641</name>
</gene>
<dbReference type="AlphaFoldDB" id="E5Y8X3"/>
<dbReference type="HOGENOM" id="CLU_033313_0_0_7"/>
<comment type="caution">
    <text evidence="1">The sequence shown here is derived from an EMBL/GenBank/DDBJ whole genome shotgun (WGS) entry which is preliminary data.</text>
</comment>
<reference evidence="1 2" key="1">
    <citation type="submission" date="2010-10" db="EMBL/GenBank/DDBJ databases">
        <authorList>
            <consortium name="The Broad Institute Genome Sequencing Platform"/>
            <person name="Ward D."/>
            <person name="Earl A."/>
            <person name="Feldgarden M."/>
            <person name="Young S.K."/>
            <person name="Gargeya S."/>
            <person name="Zeng Q."/>
            <person name="Alvarado L."/>
            <person name="Berlin A."/>
            <person name="Bochicchio J."/>
            <person name="Chapman S.B."/>
            <person name="Chen Z."/>
            <person name="Freedman E."/>
            <person name="Gellesch M."/>
            <person name="Goldberg J."/>
            <person name="Griggs A."/>
            <person name="Gujja S."/>
            <person name="Heilman E."/>
            <person name="Heiman D."/>
            <person name="Howarth C."/>
            <person name="Mehta T."/>
            <person name="Neiman D."/>
            <person name="Pearson M."/>
            <person name="Roberts A."/>
            <person name="Saif S."/>
            <person name="Shea T."/>
            <person name="Shenoy N."/>
            <person name="Sisk P."/>
            <person name="Stolte C."/>
            <person name="Sykes S."/>
            <person name="White J."/>
            <person name="Yandava C."/>
            <person name="Allen-Vercoe E."/>
            <person name="Sibley C."/>
            <person name="Ambrose C.E."/>
            <person name="Strauss J."/>
            <person name="Daigneault M."/>
            <person name="Haas B."/>
            <person name="Nusbaum C."/>
            <person name="Birren B."/>
        </authorList>
    </citation>
    <scope>NUCLEOTIDE SEQUENCE [LARGE SCALE GENOMIC DNA]</scope>
    <source>
        <strain evidence="1 2">3_1_6</strain>
    </source>
</reference>
<dbReference type="Pfam" id="PF18944">
    <property type="entry name" value="DUF5691"/>
    <property type="match status" value="1"/>
</dbReference>
<accession>E5Y8X3</accession>
<organism evidence="1 2">
    <name type="scientific">Bilophila wadsworthia (strain 3_1_6)</name>
    <dbReference type="NCBI Taxonomy" id="563192"/>
    <lineage>
        <taxon>Bacteria</taxon>
        <taxon>Pseudomonadati</taxon>
        <taxon>Thermodesulfobacteriota</taxon>
        <taxon>Desulfovibrionia</taxon>
        <taxon>Desulfovibrionales</taxon>
        <taxon>Desulfovibrionaceae</taxon>
        <taxon>Bilophila</taxon>
    </lineage>
</organism>
<evidence type="ECO:0000313" key="1">
    <source>
        <dbReference type="EMBL" id="EFV43522.1"/>
    </source>
</evidence>
<protein>
    <submittedName>
        <fullName evidence="1">Uncharacterized protein</fullName>
    </submittedName>
</protein>
<proteinExistence type="predicted"/>
<keyword evidence="2" id="KW-1185">Reference proteome</keyword>
<evidence type="ECO:0000313" key="2">
    <source>
        <dbReference type="Proteomes" id="UP000006034"/>
    </source>
</evidence>
<dbReference type="GeneID" id="78084958"/>
<dbReference type="eggNOG" id="COG5094">
    <property type="taxonomic scope" value="Bacteria"/>
</dbReference>
<dbReference type="EMBL" id="ADCP02000001">
    <property type="protein sequence ID" value="EFV43522.1"/>
    <property type="molecule type" value="Genomic_DNA"/>
</dbReference>
<dbReference type="InterPro" id="IPR043746">
    <property type="entry name" value="DUF5691"/>
</dbReference>
<name>E5Y8X3_BILW3</name>
<dbReference type="RefSeq" id="WP_005028628.1">
    <property type="nucleotide sequence ID" value="NZ_KE150238.1"/>
</dbReference>
<dbReference type="OrthoDB" id="262508at2"/>
<sequence>MNMPFLTMQALLGTDKRPPELPADDSEPGRLTQAIAATRDGSENAEALRLLRAAGVQAVCGLAGYQPPRADSALPEPCPPEPRASVDKAAVIDVLRQVLSSGSDRMRLEAFRLMLGAGKVLPPALLPQALDLGRRTPSLRGPIALIAGERGRWLGGRNAAWNLFATNAENELDPEVWDNGTLMQREAYLKSLRAQDPAKARERFETASASFDARERAAFTGCLGEGLSAADEAFLETLLEKDRSKEVRQAAASLLVRLPESGYVRRMGERLAACIVVPEARGGLIGRIASAFSAPLPAVEPPESFDPEWKKDLLEEKKPQYEEFGPRAWWLYQIGRCVPLAWWEAHTGLSPEALIDWAQKTDWRNVLLRSWLEAARRERHAAWASALLAHVFKEQIEVSVGKGRFSAFAFIGLLPPPEREAALLERFPCPGSAGGGATFAQQHYKQVMQFGQFAASEWEGDATFSLEGGHSLVRRIRFWADHSDGIGQISYQTSIALGHIIEATFWLIPVSLLDDLLEGWPHGENGAPFCRSGYDFLTTAIRTRKALHQYFA</sequence>
<dbReference type="STRING" id="563192.HMPREF0179_02641"/>
<dbReference type="Proteomes" id="UP000006034">
    <property type="component" value="Unassembled WGS sequence"/>
</dbReference>
<reference evidence="1 2" key="2">
    <citation type="submission" date="2013-04" db="EMBL/GenBank/DDBJ databases">
        <title>The Genome Sequence of Bilophila wadsworthia 3_1_6.</title>
        <authorList>
            <consortium name="The Broad Institute Genomics Platform"/>
            <person name="Earl A."/>
            <person name="Ward D."/>
            <person name="Feldgarden M."/>
            <person name="Gevers D."/>
            <person name="Sibley C."/>
            <person name="Strauss J."/>
            <person name="Allen-Vercoe E."/>
            <person name="Walker B."/>
            <person name="Young S."/>
            <person name="Zeng Q."/>
            <person name="Gargeya S."/>
            <person name="Fitzgerald M."/>
            <person name="Haas B."/>
            <person name="Abouelleil A."/>
            <person name="Allen A.W."/>
            <person name="Alvarado L."/>
            <person name="Arachchi H.M."/>
            <person name="Berlin A.M."/>
            <person name="Chapman S.B."/>
            <person name="Gainer-Dewar J."/>
            <person name="Goldberg J."/>
            <person name="Griggs A."/>
            <person name="Gujja S."/>
            <person name="Hansen M."/>
            <person name="Howarth C."/>
            <person name="Imamovic A."/>
            <person name="Ireland A."/>
            <person name="Larimer J."/>
            <person name="McCowan C."/>
            <person name="Murphy C."/>
            <person name="Pearson M."/>
            <person name="Poon T.W."/>
            <person name="Priest M."/>
            <person name="Roberts A."/>
            <person name="Saif S."/>
            <person name="Shea T."/>
            <person name="Sisk P."/>
            <person name="Sykes S."/>
            <person name="Wortman J."/>
            <person name="Nusbaum C."/>
            <person name="Birren B."/>
        </authorList>
    </citation>
    <scope>NUCLEOTIDE SEQUENCE [LARGE SCALE GENOMIC DNA]</scope>
    <source>
        <strain evidence="1 2">3_1_6</strain>
    </source>
</reference>